<name>A0ABV2ATT2_9EUKA</name>
<evidence type="ECO:0000313" key="2">
    <source>
        <dbReference type="Proteomes" id="UP001439008"/>
    </source>
</evidence>
<protein>
    <submittedName>
        <fullName evidence="1">Regulator of nonsense transcripts upf2</fullName>
    </submittedName>
</protein>
<feature type="non-terminal residue" evidence="1">
    <location>
        <position position="1"/>
    </location>
</feature>
<dbReference type="InterPro" id="IPR039762">
    <property type="entry name" value="Nmd2/UPF2"/>
</dbReference>
<proteinExistence type="predicted"/>
<comment type="caution">
    <text evidence="1">The sequence shown here is derived from an EMBL/GenBank/DDBJ whole genome shotgun (WGS) entry which is preliminary data.</text>
</comment>
<evidence type="ECO:0000313" key="1">
    <source>
        <dbReference type="EMBL" id="MES1923074.1"/>
    </source>
</evidence>
<organism evidence="1 2">
    <name type="scientific">Bonamia ostreae</name>
    <dbReference type="NCBI Taxonomy" id="126728"/>
    <lineage>
        <taxon>Eukaryota</taxon>
        <taxon>Sar</taxon>
        <taxon>Rhizaria</taxon>
        <taxon>Endomyxa</taxon>
        <taxon>Ascetosporea</taxon>
        <taxon>Haplosporida</taxon>
        <taxon>Bonamia</taxon>
    </lineage>
</organism>
<keyword evidence="2" id="KW-1185">Reference proteome</keyword>
<sequence>ITTIIISLKITKTDEINGLLRLCSLLNNEYTDFAENLEDLLIKEIDKEFSVFSKFQRRLGQGTEQPIDLNEFATKQRKNLRLLTEFVFVKIFEDDAILVETVQKFMKKELKDKTFVILSILSNFIKYAGEECTGKMSKSLRSCYKTVSTKPEKKPRVLEQSTFTELKKILLAFFARRFNKLKELKELKLFFYANFFS</sequence>
<dbReference type="Proteomes" id="UP001439008">
    <property type="component" value="Unassembled WGS sequence"/>
</dbReference>
<dbReference type="PANTHER" id="PTHR12839">
    <property type="entry name" value="NONSENSE-MEDIATED MRNA DECAY PROTEIN 2 UP-FRAMESHIFT SUPPRESSOR 2"/>
    <property type="match status" value="1"/>
</dbReference>
<dbReference type="PANTHER" id="PTHR12839:SF7">
    <property type="entry name" value="REGULATOR OF NONSENSE TRANSCRIPTS 2"/>
    <property type="match status" value="1"/>
</dbReference>
<gene>
    <name evidence="1" type="primary">UPF2_4</name>
    <name evidence="1" type="ORF">MHBO_004611</name>
</gene>
<reference evidence="1 2" key="1">
    <citation type="journal article" date="2024" name="BMC Biol.">
        <title>Comparative genomics of Ascetosporea gives new insight into the evolutionary basis for animal parasitism in Rhizaria.</title>
        <authorList>
            <person name="Hiltunen Thoren M."/>
            <person name="Onut-Brannstrom I."/>
            <person name="Alfjorden A."/>
            <person name="Peckova H."/>
            <person name="Swords F."/>
            <person name="Hooper C."/>
            <person name="Holzer A.S."/>
            <person name="Bass D."/>
            <person name="Burki F."/>
        </authorList>
    </citation>
    <scope>NUCLEOTIDE SEQUENCE [LARGE SCALE GENOMIC DNA]</scope>
    <source>
        <strain evidence="1">20-A016</strain>
    </source>
</reference>
<dbReference type="Gene3D" id="1.25.40.180">
    <property type="match status" value="1"/>
</dbReference>
<accession>A0ABV2ATT2</accession>
<dbReference type="EMBL" id="JBDODL010004553">
    <property type="protein sequence ID" value="MES1923074.1"/>
    <property type="molecule type" value="Genomic_DNA"/>
</dbReference>